<dbReference type="Proteomes" id="UP000215005">
    <property type="component" value="Chromosome"/>
</dbReference>
<name>A0A223S831_9ACTN</name>
<evidence type="ECO:0008006" key="3">
    <source>
        <dbReference type="Google" id="ProtNLM"/>
    </source>
</evidence>
<dbReference type="EMBL" id="CP022753">
    <property type="protein sequence ID" value="ASU84249.1"/>
    <property type="molecule type" value="Genomic_DNA"/>
</dbReference>
<keyword evidence="2" id="KW-1185">Reference proteome</keyword>
<protein>
    <recommendedName>
        <fullName evidence="3">Thioredoxin-like fold domain-containing protein</fullName>
    </recommendedName>
</protein>
<dbReference type="SUPFAM" id="SSF52833">
    <property type="entry name" value="Thioredoxin-like"/>
    <property type="match status" value="1"/>
</dbReference>
<dbReference type="Gene3D" id="3.40.30.10">
    <property type="entry name" value="Glutaredoxin"/>
    <property type="match status" value="1"/>
</dbReference>
<proteinExistence type="predicted"/>
<organism evidence="1 2">
    <name type="scientific">Nocardiopsis gilva YIM 90087</name>
    <dbReference type="NCBI Taxonomy" id="1235441"/>
    <lineage>
        <taxon>Bacteria</taxon>
        <taxon>Bacillati</taxon>
        <taxon>Actinomycetota</taxon>
        <taxon>Actinomycetes</taxon>
        <taxon>Streptosporangiales</taxon>
        <taxon>Nocardiopsidaceae</taxon>
        <taxon>Nocardiopsis</taxon>
    </lineage>
</organism>
<sequence>MRHVLRVFVAPGCLGCGRALDLVERVRRARPDQPVEVIDLAHPADCVPASVIGAPTFLLGDRMLSQGNPAYLELLAELDDPDTGGTTDLGDPAVPGKVEIC</sequence>
<dbReference type="RefSeq" id="WP_017617897.1">
    <property type="nucleotide sequence ID" value="NZ_ANBG01000119.1"/>
</dbReference>
<evidence type="ECO:0000313" key="1">
    <source>
        <dbReference type="EMBL" id="ASU84249.1"/>
    </source>
</evidence>
<dbReference type="InterPro" id="IPR036249">
    <property type="entry name" value="Thioredoxin-like_sf"/>
</dbReference>
<reference evidence="1 2" key="1">
    <citation type="submission" date="2017-08" db="EMBL/GenBank/DDBJ databases">
        <title>The complete genome sequence of Nocardiopsis gilva YIM 90087.</title>
        <authorList>
            <person name="Yin M."/>
            <person name="Tang S."/>
        </authorList>
    </citation>
    <scope>NUCLEOTIDE SEQUENCE [LARGE SCALE GENOMIC DNA]</scope>
    <source>
        <strain evidence="1 2">YIM 90087</strain>
    </source>
</reference>
<accession>A0A223S831</accession>
<gene>
    <name evidence="1" type="ORF">CDO52_16900</name>
</gene>
<evidence type="ECO:0000313" key="2">
    <source>
        <dbReference type="Proteomes" id="UP000215005"/>
    </source>
</evidence>
<dbReference type="AlphaFoldDB" id="A0A223S831"/>
<dbReference type="KEGG" id="ngv:CDO52_16900"/>